<gene>
    <name evidence="7" type="ORF">MNBD_ACTINO02-2411</name>
</gene>
<dbReference type="AlphaFoldDB" id="A0A3B0SV46"/>
<dbReference type="InterPro" id="IPR042128">
    <property type="entry name" value="NuoE_dom"/>
</dbReference>
<dbReference type="InterPro" id="IPR036249">
    <property type="entry name" value="Thioredoxin-like_sf"/>
</dbReference>
<dbReference type="Gene3D" id="3.40.30.10">
    <property type="entry name" value="Glutaredoxin"/>
    <property type="match status" value="1"/>
</dbReference>
<dbReference type="SUPFAM" id="SSF52833">
    <property type="entry name" value="Thioredoxin-like"/>
    <property type="match status" value="1"/>
</dbReference>
<dbReference type="GO" id="GO:0003954">
    <property type="term" value="F:NADH dehydrogenase activity"/>
    <property type="evidence" value="ECO:0007669"/>
    <property type="project" value="TreeGrafter"/>
</dbReference>
<dbReference type="EMBL" id="UOEK01000651">
    <property type="protein sequence ID" value="VAW09775.1"/>
    <property type="molecule type" value="Genomic_DNA"/>
</dbReference>
<comment type="cofactor">
    <cofactor evidence="6">
        <name>[2Fe-2S] cluster</name>
        <dbReference type="ChEBI" id="CHEBI:190135"/>
    </cofactor>
</comment>
<feature type="non-terminal residue" evidence="7">
    <location>
        <position position="1"/>
    </location>
</feature>
<keyword evidence="7" id="KW-0830">Ubiquinone</keyword>
<evidence type="ECO:0000256" key="5">
    <source>
        <dbReference type="ARBA" id="ARBA00023014"/>
    </source>
</evidence>
<evidence type="ECO:0000256" key="2">
    <source>
        <dbReference type="ARBA" id="ARBA00022714"/>
    </source>
</evidence>
<keyword evidence="4" id="KW-0408">Iron</keyword>
<proteinExistence type="inferred from homology"/>
<dbReference type="PANTHER" id="PTHR10371">
    <property type="entry name" value="NADH DEHYDROGENASE UBIQUINONE FLAVOPROTEIN 2, MITOCHONDRIAL"/>
    <property type="match status" value="1"/>
</dbReference>
<evidence type="ECO:0000256" key="3">
    <source>
        <dbReference type="ARBA" id="ARBA00022723"/>
    </source>
</evidence>
<dbReference type="FunFam" id="1.10.10.1590:FF:000001">
    <property type="entry name" value="NADH-quinone oxidoreductase subunit E"/>
    <property type="match status" value="1"/>
</dbReference>
<dbReference type="EC" id="1.6.5.3" evidence="7"/>
<keyword evidence="7" id="KW-0560">Oxidoreductase</keyword>
<accession>A0A3B0SV46</accession>
<keyword evidence="2" id="KW-0001">2Fe-2S</keyword>
<evidence type="ECO:0000313" key="7">
    <source>
        <dbReference type="EMBL" id="VAW09775.1"/>
    </source>
</evidence>
<keyword evidence="5" id="KW-0411">Iron-sulfur</keyword>
<dbReference type="PANTHER" id="PTHR10371:SF3">
    <property type="entry name" value="NADH DEHYDROGENASE [UBIQUINONE] FLAVOPROTEIN 2, MITOCHONDRIAL"/>
    <property type="match status" value="1"/>
</dbReference>
<name>A0A3B0SV46_9ZZZZ</name>
<protein>
    <submittedName>
        <fullName evidence="7">NADH-ubiquinone oxidoreductase chain E</fullName>
        <ecNumber evidence="7">1.6.5.3</ecNumber>
    </submittedName>
</protein>
<organism evidence="7">
    <name type="scientific">hydrothermal vent metagenome</name>
    <dbReference type="NCBI Taxonomy" id="652676"/>
    <lineage>
        <taxon>unclassified sequences</taxon>
        <taxon>metagenomes</taxon>
        <taxon>ecological metagenomes</taxon>
    </lineage>
</organism>
<dbReference type="Gene3D" id="1.10.10.1590">
    <property type="entry name" value="NADH-quinone oxidoreductase subunit E"/>
    <property type="match status" value="1"/>
</dbReference>
<sequence>RVLTRWSPERQERARAVLAAYPERRSTVMPLLYLASREHGYCSREAMVEVGKITGLTSIQVESVASFYSMYRRQNVGKYVISVCTSISCFLRGADDVLAAIEDETNTPDGETSDDALFSVEHVECSGACGGAPAVAVNWELIEGVLPDKGRALCQWLKDTQPETVLADEMQALFGGQQSFDWGIAEPQGATSHVPAFERYDSAGDAS</sequence>
<keyword evidence="3" id="KW-0479">Metal-binding</keyword>
<dbReference type="GO" id="GO:0051537">
    <property type="term" value="F:2 iron, 2 sulfur cluster binding"/>
    <property type="evidence" value="ECO:0007669"/>
    <property type="project" value="UniProtKB-KW"/>
</dbReference>
<evidence type="ECO:0000256" key="6">
    <source>
        <dbReference type="ARBA" id="ARBA00034078"/>
    </source>
</evidence>
<evidence type="ECO:0000256" key="1">
    <source>
        <dbReference type="ARBA" id="ARBA00010643"/>
    </source>
</evidence>
<dbReference type="InterPro" id="IPR041921">
    <property type="entry name" value="NuoE_N"/>
</dbReference>
<dbReference type="CDD" id="cd03064">
    <property type="entry name" value="TRX_Fd_NuoE"/>
    <property type="match status" value="1"/>
</dbReference>
<evidence type="ECO:0000256" key="4">
    <source>
        <dbReference type="ARBA" id="ARBA00023004"/>
    </source>
</evidence>
<dbReference type="GO" id="GO:0046872">
    <property type="term" value="F:metal ion binding"/>
    <property type="evidence" value="ECO:0007669"/>
    <property type="project" value="UniProtKB-KW"/>
</dbReference>
<reference evidence="7" key="1">
    <citation type="submission" date="2018-06" db="EMBL/GenBank/DDBJ databases">
        <authorList>
            <person name="Zhirakovskaya E."/>
        </authorList>
    </citation>
    <scope>NUCLEOTIDE SEQUENCE</scope>
</reference>
<dbReference type="Pfam" id="PF01257">
    <property type="entry name" value="2Fe-2S_thioredx"/>
    <property type="match status" value="1"/>
</dbReference>
<comment type="similarity">
    <text evidence="1">Belongs to the complex I 24 kDa subunit family.</text>
</comment>